<dbReference type="Pfam" id="PF07885">
    <property type="entry name" value="Ion_trans_2"/>
    <property type="match status" value="1"/>
</dbReference>
<dbReference type="EMBL" id="JAMZFT010000004">
    <property type="protein sequence ID" value="MCP1337934.1"/>
    <property type="molecule type" value="Genomic_DNA"/>
</dbReference>
<dbReference type="InterPro" id="IPR013099">
    <property type="entry name" value="K_chnl_dom"/>
</dbReference>
<gene>
    <name evidence="13" type="ORF">NJQ99_16040</name>
</gene>
<evidence type="ECO:0000256" key="2">
    <source>
        <dbReference type="ARBA" id="ARBA00022448"/>
    </source>
</evidence>
<evidence type="ECO:0000256" key="6">
    <source>
        <dbReference type="ARBA" id="ARBA00022958"/>
    </source>
</evidence>
<comment type="caution">
    <text evidence="13">The sequence shown here is derived from an EMBL/GenBank/DDBJ whole genome shotgun (WGS) entry which is preliminary data.</text>
</comment>
<organism evidence="13 14">
    <name type="scientific">Futiania mangrovi</name>
    <dbReference type="NCBI Taxonomy" id="2959716"/>
    <lineage>
        <taxon>Bacteria</taxon>
        <taxon>Pseudomonadati</taxon>
        <taxon>Pseudomonadota</taxon>
        <taxon>Alphaproteobacteria</taxon>
        <taxon>Futianiales</taxon>
        <taxon>Futianiaceae</taxon>
        <taxon>Futiania</taxon>
    </lineage>
</organism>
<evidence type="ECO:0000256" key="8">
    <source>
        <dbReference type="ARBA" id="ARBA00023065"/>
    </source>
</evidence>
<proteinExistence type="predicted"/>
<dbReference type="Proteomes" id="UP001055804">
    <property type="component" value="Unassembled WGS sequence"/>
</dbReference>
<keyword evidence="4 11" id="KW-0812">Transmembrane</keyword>
<evidence type="ECO:0000256" key="9">
    <source>
        <dbReference type="ARBA" id="ARBA00023136"/>
    </source>
</evidence>
<dbReference type="RefSeq" id="WP_269333894.1">
    <property type="nucleotide sequence ID" value="NZ_JAMZFT010000004.1"/>
</dbReference>
<dbReference type="InterPro" id="IPR003938">
    <property type="entry name" value="K_chnl_volt-dep_EAG/ELK/ERG"/>
</dbReference>
<dbReference type="PANTHER" id="PTHR10027:SF10">
    <property type="entry name" value="SLOWPOKE 2, ISOFORM D"/>
    <property type="match status" value="1"/>
</dbReference>
<reference evidence="13" key="1">
    <citation type="submission" date="2022-06" db="EMBL/GenBank/DDBJ databases">
        <title>Isolation and Genomics of Futiania mangrovii gen. nov., sp. nov., a Rare and Metabolically-versatile member in the Class Alphaproteobacteria.</title>
        <authorList>
            <person name="Liu L."/>
            <person name="Huang W.-C."/>
            <person name="Pan J."/>
            <person name="Li J."/>
            <person name="Huang Y."/>
            <person name="Du H."/>
            <person name="Liu Y."/>
            <person name="Li M."/>
        </authorList>
    </citation>
    <scope>NUCLEOTIDE SEQUENCE</scope>
    <source>
        <strain evidence="13">FT118</strain>
    </source>
</reference>
<sequence>MSGREKRYPRLRELYLGRSPAAVRFRFAQLVLDLAVIALFFLTTVIGTPAWILVADLVFAALIGADLVARWLVASDRRKLVLDPFTWADIAVLFSLLAPLVFGNFAYLRVLRALRILRSYHVLRELRRSNSIFEEHEEVLQRSLNLVVFIVIVSATVFVFQEGRNPAIANYLDAVYFTVTALTTTGFGDITLVGTSGRLLSILILVGGVGLFLQLAQSIFRPKKVDFTCPGCGLTRHERDAVHCKHCGRELKIETEGA</sequence>
<evidence type="ECO:0000256" key="11">
    <source>
        <dbReference type="SAM" id="Phobius"/>
    </source>
</evidence>
<evidence type="ECO:0000313" key="14">
    <source>
        <dbReference type="Proteomes" id="UP001055804"/>
    </source>
</evidence>
<evidence type="ECO:0000313" key="13">
    <source>
        <dbReference type="EMBL" id="MCP1337934.1"/>
    </source>
</evidence>
<dbReference type="InterPro" id="IPR047871">
    <property type="entry name" value="K_chnl_Slo-like"/>
</dbReference>
<keyword evidence="7 11" id="KW-1133">Transmembrane helix</keyword>
<dbReference type="AlphaFoldDB" id="A0A9J6PHE5"/>
<name>A0A9J6PHE5_9PROT</name>
<evidence type="ECO:0000256" key="3">
    <source>
        <dbReference type="ARBA" id="ARBA00022538"/>
    </source>
</evidence>
<feature type="transmembrane region" description="Helical" evidence="11">
    <location>
        <begin position="85"/>
        <end position="108"/>
    </location>
</feature>
<keyword evidence="10 13" id="KW-0407">Ion channel</keyword>
<evidence type="ECO:0000256" key="5">
    <source>
        <dbReference type="ARBA" id="ARBA00022826"/>
    </source>
</evidence>
<dbReference type="GO" id="GO:0016020">
    <property type="term" value="C:membrane"/>
    <property type="evidence" value="ECO:0007669"/>
    <property type="project" value="UniProtKB-SubCell"/>
</dbReference>
<evidence type="ECO:0000256" key="10">
    <source>
        <dbReference type="ARBA" id="ARBA00023303"/>
    </source>
</evidence>
<feature type="transmembrane region" description="Helical" evidence="11">
    <location>
        <begin position="172"/>
        <end position="193"/>
    </location>
</feature>
<feature type="transmembrane region" description="Helical" evidence="11">
    <location>
        <begin position="143"/>
        <end position="160"/>
    </location>
</feature>
<keyword evidence="9 11" id="KW-0472">Membrane</keyword>
<dbReference type="PANTHER" id="PTHR10027">
    <property type="entry name" value="CALCIUM-ACTIVATED POTASSIUM CHANNEL ALPHA CHAIN"/>
    <property type="match status" value="1"/>
</dbReference>
<protein>
    <submittedName>
        <fullName evidence="13">Potassium channel family protein</fullName>
    </submittedName>
</protein>
<accession>A0A9J6PHE5</accession>
<dbReference type="PRINTS" id="PR01463">
    <property type="entry name" value="EAGCHANLFMLY"/>
</dbReference>
<feature type="transmembrane region" description="Helical" evidence="11">
    <location>
        <begin position="199"/>
        <end position="216"/>
    </location>
</feature>
<keyword evidence="3" id="KW-0633">Potassium transport</keyword>
<dbReference type="Gene3D" id="1.10.287.70">
    <property type="match status" value="1"/>
</dbReference>
<keyword evidence="5" id="KW-0631">Potassium channel</keyword>
<feature type="transmembrane region" description="Helical" evidence="11">
    <location>
        <begin position="21"/>
        <end position="44"/>
    </location>
</feature>
<feature type="domain" description="Potassium channel" evidence="12">
    <location>
        <begin position="147"/>
        <end position="219"/>
    </location>
</feature>
<evidence type="ECO:0000256" key="4">
    <source>
        <dbReference type="ARBA" id="ARBA00022692"/>
    </source>
</evidence>
<keyword evidence="6" id="KW-0630">Potassium</keyword>
<dbReference type="SUPFAM" id="SSF81324">
    <property type="entry name" value="Voltage-gated potassium channels"/>
    <property type="match status" value="1"/>
</dbReference>
<evidence type="ECO:0000256" key="1">
    <source>
        <dbReference type="ARBA" id="ARBA00004141"/>
    </source>
</evidence>
<evidence type="ECO:0000256" key="7">
    <source>
        <dbReference type="ARBA" id="ARBA00022989"/>
    </source>
</evidence>
<keyword evidence="8" id="KW-0406">Ion transport</keyword>
<comment type="subcellular location">
    <subcellularLocation>
        <location evidence="1">Membrane</location>
        <topology evidence="1">Multi-pass membrane protein</topology>
    </subcellularLocation>
</comment>
<dbReference type="GO" id="GO:0005249">
    <property type="term" value="F:voltage-gated potassium channel activity"/>
    <property type="evidence" value="ECO:0007669"/>
    <property type="project" value="InterPro"/>
</dbReference>
<keyword evidence="14" id="KW-1185">Reference proteome</keyword>
<evidence type="ECO:0000259" key="12">
    <source>
        <dbReference type="Pfam" id="PF07885"/>
    </source>
</evidence>
<keyword evidence="2" id="KW-0813">Transport</keyword>